<dbReference type="AlphaFoldDB" id="A0A5C6ZUG9"/>
<gene>
    <name evidence="2" type="ORF">ES724_12250</name>
</gene>
<accession>A0A5C6ZUG9</accession>
<sequence>MKYNKILKSAKVEMNNLRLDFTHSEKFITTEVEEEIVKSIKEKGYYVLKNFFTREWCETAKQEIDRLIIDYNSQIWKDTAESDHRIFGADRVSTFIKEYYRDKNLISLLQTYEGTKVKDGFTLAAKLEAAPGNKGSGGGWHRDHANVKQSKSIVYLTYVTEENGPFQYIEGSHTSRAVYRDSYKYNYDQFQNRFEDAEVNRIIEKEPERLKTFTAEAGTVILTDTRGIHRGKPITKDYRYALTNYLWMHSNIPSHIAKTLVG</sequence>
<reference evidence="2 3" key="1">
    <citation type="submission" date="2019-08" db="EMBL/GenBank/DDBJ databases">
        <title>Genome sequence of Gillisia hiemivivida IC154 (type strain).</title>
        <authorList>
            <person name="Bowman J.P."/>
        </authorList>
    </citation>
    <scope>NUCLEOTIDE SEQUENCE [LARGE SCALE GENOMIC DNA]</scope>
    <source>
        <strain evidence="2 3">IC154</strain>
    </source>
</reference>
<dbReference type="Proteomes" id="UP000321367">
    <property type="component" value="Unassembled WGS sequence"/>
</dbReference>
<dbReference type="RefSeq" id="WP_146933328.1">
    <property type="nucleotide sequence ID" value="NZ_CBCSHZ010000015.1"/>
</dbReference>
<dbReference type="GO" id="GO:0005506">
    <property type="term" value="F:iron ion binding"/>
    <property type="evidence" value="ECO:0007669"/>
    <property type="project" value="UniProtKB-ARBA"/>
</dbReference>
<dbReference type="Pfam" id="PF05721">
    <property type="entry name" value="PhyH"/>
    <property type="match status" value="1"/>
</dbReference>
<dbReference type="SUPFAM" id="SSF51197">
    <property type="entry name" value="Clavaminate synthase-like"/>
    <property type="match status" value="1"/>
</dbReference>
<evidence type="ECO:0008006" key="4">
    <source>
        <dbReference type="Google" id="ProtNLM"/>
    </source>
</evidence>
<dbReference type="InterPro" id="IPR008775">
    <property type="entry name" value="Phytyl_CoA_dOase-like"/>
</dbReference>
<evidence type="ECO:0000256" key="1">
    <source>
        <dbReference type="ARBA" id="ARBA00001954"/>
    </source>
</evidence>
<dbReference type="PANTHER" id="PTHR20883:SF48">
    <property type="entry name" value="ECTOINE DIOXYGENASE"/>
    <property type="match status" value="1"/>
</dbReference>
<comment type="caution">
    <text evidence="2">The sequence shown here is derived from an EMBL/GenBank/DDBJ whole genome shotgun (WGS) entry which is preliminary data.</text>
</comment>
<dbReference type="EMBL" id="VORY01000016">
    <property type="protein sequence ID" value="TXD92852.1"/>
    <property type="molecule type" value="Genomic_DNA"/>
</dbReference>
<protein>
    <recommendedName>
        <fullName evidence="4">Phytanoyl-CoA dioxygenase family protein</fullName>
    </recommendedName>
</protein>
<proteinExistence type="predicted"/>
<evidence type="ECO:0000313" key="3">
    <source>
        <dbReference type="Proteomes" id="UP000321367"/>
    </source>
</evidence>
<keyword evidence="3" id="KW-1185">Reference proteome</keyword>
<comment type="cofactor">
    <cofactor evidence="1">
        <name>Fe(2+)</name>
        <dbReference type="ChEBI" id="CHEBI:29033"/>
    </cofactor>
</comment>
<dbReference type="OrthoDB" id="9814777at2"/>
<dbReference type="GO" id="GO:0016706">
    <property type="term" value="F:2-oxoglutarate-dependent dioxygenase activity"/>
    <property type="evidence" value="ECO:0007669"/>
    <property type="project" value="UniProtKB-ARBA"/>
</dbReference>
<organism evidence="2 3">
    <name type="scientific">Gillisia hiemivivida</name>
    <dbReference type="NCBI Taxonomy" id="291190"/>
    <lineage>
        <taxon>Bacteria</taxon>
        <taxon>Pseudomonadati</taxon>
        <taxon>Bacteroidota</taxon>
        <taxon>Flavobacteriia</taxon>
        <taxon>Flavobacteriales</taxon>
        <taxon>Flavobacteriaceae</taxon>
        <taxon>Gillisia</taxon>
    </lineage>
</organism>
<dbReference type="Gene3D" id="2.60.120.620">
    <property type="entry name" value="q2cbj1_9rhob like domain"/>
    <property type="match status" value="1"/>
</dbReference>
<dbReference type="PANTHER" id="PTHR20883">
    <property type="entry name" value="PHYTANOYL-COA DIOXYGENASE DOMAIN CONTAINING 1"/>
    <property type="match status" value="1"/>
</dbReference>
<evidence type="ECO:0000313" key="2">
    <source>
        <dbReference type="EMBL" id="TXD92852.1"/>
    </source>
</evidence>
<name>A0A5C6ZUG9_9FLAO</name>